<accession>A0A928YV91</accession>
<proteinExistence type="predicted"/>
<dbReference type="Pfam" id="PF20043">
    <property type="entry name" value="DUF6445"/>
    <property type="match status" value="1"/>
</dbReference>
<comment type="caution">
    <text evidence="1">The sequence shown here is derived from an EMBL/GenBank/DDBJ whole genome shotgun (WGS) entry which is preliminary data.</text>
</comment>
<evidence type="ECO:0000313" key="1">
    <source>
        <dbReference type="EMBL" id="MBE8718305.1"/>
    </source>
</evidence>
<sequence length="239" mass="27080">MITIANTSRRTSFEPESFHYRVDYVGRERQPVLIIDNVFQQAEKLVDYCVGNLNFHNADSFYPGIRMSGPQGYDKFLAVQLRSLIQQVFGAPIDRIRGARSVYSMVVTPPEKLGLLQRIPHCDSADENTLACVHYLCGPEHGGTSLYRHVSTGFENVNVQRQDAYRNALQADFERQGMPSGYINGSTPIFERTASYEAAFNRLVMYRGFNFHSGNIAADFPFDSNPGTGRLTLNTFYYF</sequence>
<protein>
    <submittedName>
        <fullName evidence="1">Uncharacterized protein</fullName>
    </submittedName>
</protein>
<name>A0A928YV91_9GAMM</name>
<gene>
    <name evidence="1" type="ORF">C4F51_14010</name>
</gene>
<dbReference type="AlphaFoldDB" id="A0A928YV91"/>
<dbReference type="InterPro" id="IPR045617">
    <property type="entry name" value="DUF6445"/>
</dbReference>
<dbReference type="EMBL" id="PRDL01000001">
    <property type="protein sequence ID" value="MBE8718305.1"/>
    <property type="molecule type" value="Genomic_DNA"/>
</dbReference>
<reference evidence="1" key="1">
    <citation type="submission" date="2018-07" db="EMBL/GenBank/DDBJ databases">
        <title>Genome assembly of strain Ka43.</title>
        <authorList>
            <person name="Kukolya J."/>
            <person name="Nagy I."/>
            <person name="Horvath B."/>
            <person name="Toth A."/>
        </authorList>
    </citation>
    <scope>NUCLEOTIDE SEQUENCE</scope>
    <source>
        <strain evidence="1">KB43</strain>
    </source>
</reference>
<keyword evidence="2" id="KW-1185">Reference proteome</keyword>
<evidence type="ECO:0000313" key="2">
    <source>
        <dbReference type="Proteomes" id="UP000652567"/>
    </source>
</evidence>
<organism evidence="1 2">
    <name type="scientific">Cellvibrio polysaccharolyticus</name>
    <dbReference type="NCBI Taxonomy" id="2082724"/>
    <lineage>
        <taxon>Bacteria</taxon>
        <taxon>Pseudomonadati</taxon>
        <taxon>Pseudomonadota</taxon>
        <taxon>Gammaproteobacteria</taxon>
        <taxon>Cellvibrionales</taxon>
        <taxon>Cellvibrionaceae</taxon>
        <taxon>Cellvibrio</taxon>
    </lineage>
</organism>
<dbReference type="RefSeq" id="WP_193910755.1">
    <property type="nucleotide sequence ID" value="NZ_PRDL01000001.1"/>
</dbReference>
<dbReference type="Proteomes" id="UP000652567">
    <property type="component" value="Unassembled WGS sequence"/>
</dbReference>